<dbReference type="Gene3D" id="4.10.220.110">
    <property type="match status" value="1"/>
</dbReference>
<comment type="caution">
    <text evidence="6">The sequence shown here is derived from an EMBL/GenBank/DDBJ whole genome shotgun (WGS) entry which is preliminary data.</text>
</comment>
<dbReference type="EMBL" id="JBHTIH010000002">
    <property type="protein sequence ID" value="MFD0738595.1"/>
    <property type="molecule type" value="Genomic_DNA"/>
</dbReference>
<sequence length="759" mass="82052">MYGYSETFANLAKLNQDQRLVRVRSTIEPEPFAVRAFSGAEPVSRPFEFSVELISTDALLELKQTIGQPLRLSLQLPDGSDRHFHGYVKEFAKIGADGGMATYRAQIAPWFAFLEHTSNCRIFQDRTVVEIVEEVFGQYEQLAQADYALDLARYARMPYCVQYNESDFAFVSRLLEEAGIHYHFSHAEDGHVMCLRDDSTRSEPIAGRSPGVQFQSDQGVQNFHGLDTWSSRRRVSANLHSVKSFDFKSSPSRGSEALAGNRPLEVPLGLLPRLERYSYEGAARYLDAGAGEALATLRAQEQAWQTKVFEGAGSSRALMPGAYFVLENHYDHAESDEDDRRFFVIDVVHEARNNFKDDLSEVDGTVYRSRITCVRQKIPFRPLHATPQPRMPGPQTATVVGPPGEEIHEDRYGRVKVQFHWDRVGQFDGSSSCWVRVASPWAGAGLGGVSAPRIGNEVVVDFLDGDPDRPIIVGRVYNEDNPRPHGGEVSGIKSKTVKGEGYNALTMGDVAGNEAMDLHAQKDMSTTVLNDQTNAIKNNQSTDVTSNQTTTVGINQSVTVGADRSLTVKGNETHATTGTRTKTVDGAETSTVTGAVTETFKNGQTLTIPAAGYTETITGPFTTTLTGDYTSQRIGAWKESVSSTSERSVTGAVTETLGAGRTVVITGNDRREVSAVVEDLNGGDRTLSVGGKMEHGVASTLAISSGGDMTLGSGSLLELGVGQSGISIAGGEITIASGGSTIVINAAGVTVNGAKINLN</sequence>
<name>A0ABW2YLR6_9GAMM</name>
<dbReference type="PANTHER" id="PTHR32305:SF15">
    <property type="entry name" value="PROTEIN RHSA-RELATED"/>
    <property type="match status" value="1"/>
</dbReference>
<dbReference type="SUPFAM" id="SSF69279">
    <property type="entry name" value="Phage tail proteins"/>
    <property type="match status" value="2"/>
</dbReference>
<dbReference type="Pfam" id="PF22178">
    <property type="entry name" value="Gp5_trimer_C"/>
    <property type="match status" value="1"/>
</dbReference>
<comment type="similarity">
    <text evidence="2">Belongs to the VgrG protein family.</text>
</comment>
<dbReference type="NCBIfam" id="TIGR01646">
    <property type="entry name" value="vgr_GE"/>
    <property type="match status" value="1"/>
</dbReference>
<evidence type="ECO:0000259" key="4">
    <source>
        <dbReference type="Pfam" id="PF04717"/>
    </source>
</evidence>
<dbReference type="PANTHER" id="PTHR32305">
    <property type="match status" value="1"/>
</dbReference>
<dbReference type="Gene3D" id="3.55.50.10">
    <property type="entry name" value="Baseplate protein-like domains"/>
    <property type="match status" value="1"/>
</dbReference>
<feature type="domain" description="Gp5/Type VI secretion system Vgr C-terminal trimerisation" evidence="5">
    <location>
        <begin position="490"/>
        <end position="595"/>
    </location>
</feature>
<dbReference type="InterPro" id="IPR037026">
    <property type="entry name" value="Vgr_OB-fold_dom_sf"/>
</dbReference>
<dbReference type="SUPFAM" id="SSF69349">
    <property type="entry name" value="Phage fibre proteins"/>
    <property type="match status" value="2"/>
</dbReference>
<dbReference type="Pfam" id="PF04717">
    <property type="entry name" value="Phage_base_V"/>
    <property type="match status" value="1"/>
</dbReference>
<organism evidence="6 7">
    <name type="scientific">Lysobacter koreensis</name>
    <dbReference type="NCBI Taxonomy" id="266122"/>
    <lineage>
        <taxon>Bacteria</taxon>
        <taxon>Pseudomonadati</taxon>
        <taxon>Pseudomonadota</taxon>
        <taxon>Gammaproteobacteria</taxon>
        <taxon>Lysobacterales</taxon>
        <taxon>Lysobacteraceae</taxon>
        <taxon>Lysobacter</taxon>
    </lineage>
</organism>
<comment type="subcellular location">
    <subcellularLocation>
        <location evidence="1">Secreted</location>
    </subcellularLocation>
</comment>
<evidence type="ECO:0000256" key="1">
    <source>
        <dbReference type="ARBA" id="ARBA00004613"/>
    </source>
</evidence>
<dbReference type="Gene3D" id="2.30.110.50">
    <property type="match status" value="1"/>
</dbReference>
<evidence type="ECO:0000313" key="7">
    <source>
        <dbReference type="Proteomes" id="UP001597090"/>
    </source>
</evidence>
<evidence type="ECO:0000256" key="3">
    <source>
        <dbReference type="ARBA" id="ARBA00022525"/>
    </source>
</evidence>
<dbReference type="InterPro" id="IPR054030">
    <property type="entry name" value="Gp5_Vgr_C"/>
</dbReference>
<gene>
    <name evidence="6" type="ORF">ACFQZQ_04750</name>
</gene>
<evidence type="ECO:0000256" key="2">
    <source>
        <dbReference type="ARBA" id="ARBA00005558"/>
    </source>
</evidence>
<protein>
    <submittedName>
        <fullName evidence="6">Type VI secretion system Vgr family protein</fullName>
    </submittedName>
</protein>
<dbReference type="Pfam" id="PF05954">
    <property type="entry name" value="Phage_GPD"/>
    <property type="match status" value="1"/>
</dbReference>
<dbReference type="SUPFAM" id="SSF69255">
    <property type="entry name" value="gp5 N-terminal domain-like"/>
    <property type="match status" value="1"/>
</dbReference>
<evidence type="ECO:0000313" key="6">
    <source>
        <dbReference type="EMBL" id="MFD0738595.1"/>
    </source>
</evidence>
<dbReference type="Proteomes" id="UP001597090">
    <property type="component" value="Unassembled WGS sequence"/>
</dbReference>
<feature type="domain" description="Gp5/Type VI secretion system Vgr protein OB-fold" evidence="4">
    <location>
        <begin position="409"/>
        <end position="477"/>
    </location>
</feature>
<dbReference type="RefSeq" id="WP_386811508.1">
    <property type="nucleotide sequence ID" value="NZ_JBHTIH010000002.1"/>
</dbReference>
<dbReference type="InterPro" id="IPR006531">
    <property type="entry name" value="Gp5/Vgr_OB"/>
</dbReference>
<accession>A0ABW2YLR6</accession>
<keyword evidence="7" id="KW-1185">Reference proteome</keyword>
<dbReference type="NCBIfam" id="TIGR03361">
    <property type="entry name" value="VI_Rhs_Vgr"/>
    <property type="match status" value="1"/>
</dbReference>
<reference evidence="7" key="1">
    <citation type="journal article" date="2019" name="Int. J. Syst. Evol. Microbiol.">
        <title>The Global Catalogue of Microorganisms (GCM) 10K type strain sequencing project: providing services to taxonomists for standard genome sequencing and annotation.</title>
        <authorList>
            <consortium name="The Broad Institute Genomics Platform"/>
            <consortium name="The Broad Institute Genome Sequencing Center for Infectious Disease"/>
            <person name="Wu L."/>
            <person name="Ma J."/>
        </authorList>
    </citation>
    <scope>NUCLEOTIDE SEQUENCE [LARGE SCALE GENOMIC DNA]</scope>
    <source>
        <strain evidence="7">CCUG 55491</strain>
    </source>
</reference>
<dbReference type="Gene3D" id="2.40.50.230">
    <property type="entry name" value="Gp5 N-terminal domain"/>
    <property type="match status" value="1"/>
</dbReference>
<keyword evidence="3" id="KW-0964">Secreted</keyword>
<dbReference type="InterPro" id="IPR006533">
    <property type="entry name" value="T6SS_Vgr_RhsGE"/>
</dbReference>
<evidence type="ECO:0000259" key="5">
    <source>
        <dbReference type="Pfam" id="PF22178"/>
    </source>
</evidence>
<dbReference type="InterPro" id="IPR017847">
    <property type="entry name" value="T6SS_RhsGE_Vgr_subset"/>
</dbReference>
<proteinExistence type="inferred from homology"/>
<dbReference type="InterPro" id="IPR050708">
    <property type="entry name" value="T6SS_VgrG/RHS"/>
</dbReference>